<evidence type="ECO:0000256" key="7">
    <source>
        <dbReference type="ARBA" id="ARBA00022741"/>
    </source>
</evidence>
<dbReference type="Proteomes" id="UP000198510">
    <property type="component" value="Unassembled WGS sequence"/>
</dbReference>
<keyword evidence="6 11" id="KW-0548">Nucleotidyltransferase</keyword>
<comment type="catalytic activity">
    <reaction evidence="10 11">
        <text>nicotinate beta-D-ribonucleotide + ATP + H(+) = deamido-NAD(+) + diphosphate</text>
        <dbReference type="Rhea" id="RHEA:22860"/>
        <dbReference type="ChEBI" id="CHEBI:15378"/>
        <dbReference type="ChEBI" id="CHEBI:30616"/>
        <dbReference type="ChEBI" id="CHEBI:33019"/>
        <dbReference type="ChEBI" id="CHEBI:57502"/>
        <dbReference type="ChEBI" id="CHEBI:58437"/>
        <dbReference type="EC" id="2.7.7.18"/>
    </reaction>
</comment>
<dbReference type="GO" id="GO:0004515">
    <property type="term" value="F:nicotinate-nucleotide adenylyltransferase activity"/>
    <property type="evidence" value="ECO:0007669"/>
    <property type="project" value="UniProtKB-UniRule"/>
</dbReference>
<dbReference type="PANTHER" id="PTHR39321">
    <property type="entry name" value="NICOTINATE-NUCLEOTIDE ADENYLYLTRANSFERASE-RELATED"/>
    <property type="match status" value="1"/>
</dbReference>
<gene>
    <name evidence="11" type="primary">nadD</name>
    <name evidence="13" type="ORF">SAMN05421823_102689</name>
</gene>
<proteinExistence type="inferred from homology"/>
<dbReference type="RefSeq" id="WP_089680550.1">
    <property type="nucleotide sequence ID" value="NZ_FNFO01000002.1"/>
</dbReference>
<keyword evidence="5 11" id="KW-0808">Transferase</keyword>
<evidence type="ECO:0000256" key="4">
    <source>
        <dbReference type="ARBA" id="ARBA00022642"/>
    </source>
</evidence>
<reference evidence="13 14" key="1">
    <citation type="submission" date="2016-10" db="EMBL/GenBank/DDBJ databases">
        <authorList>
            <person name="de Groot N.N."/>
        </authorList>
    </citation>
    <scope>NUCLEOTIDE SEQUENCE [LARGE SCALE GENOMIC DNA]</scope>
    <source>
        <strain evidence="13 14">DSM 25186</strain>
    </source>
</reference>
<dbReference type="GO" id="GO:0009435">
    <property type="term" value="P:NAD+ biosynthetic process"/>
    <property type="evidence" value="ECO:0007669"/>
    <property type="project" value="UniProtKB-UniRule"/>
</dbReference>
<comment type="function">
    <text evidence="1 11">Catalyzes the reversible adenylation of nicotinate mononucleotide (NaMN) to nicotinic acid adenine dinucleotide (NaAD).</text>
</comment>
<dbReference type="CDD" id="cd02165">
    <property type="entry name" value="NMNAT"/>
    <property type="match status" value="1"/>
</dbReference>
<evidence type="ECO:0000256" key="8">
    <source>
        <dbReference type="ARBA" id="ARBA00022840"/>
    </source>
</evidence>
<keyword evidence="4 11" id="KW-0662">Pyridine nucleotide biosynthesis</keyword>
<keyword evidence="7 11" id="KW-0547">Nucleotide-binding</keyword>
<dbReference type="HAMAP" id="MF_00244">
    <property type="entry name" value="NaMN_adenylyltr"/>
    <property type="match status" value="1"/>
</dbReference>
<evidence type="ECO:0000256" key="1">
    <source>
        <dbReference type="ARBA" id="ARBA00002324"/>
    </source>
</evidence>
<dbReference type="OrthoDB" id="5295945at2"/>
<evidence type="ECO:0000256" key="6">
    <source>
        <dbReference type="ARBA" id="ARBA00022695"/>
    </source>
</evidence>
<dbReference type="AlphaFoldDB" id="A0A1G9BSQ5"/>
<evidence type="ECO:0000256" key="3">
    <source>
        <dbReference type="ARBA" id="ARBA00009014"/>
    </source>
</evidence>
<dbReference type="PANTHER" id="PTHR39321:SF3">
    <property type="entry name" value="PHOSPHOPANTETHEINE ADENYLYLTRANSFERASE"/>
    <property type="match status" value="1"/>
</dbReference>
<dbReference type="Gene3D" id="3.40.50.620">
    <property type="entry name" value="HUPs"/>
    <property type="match status" value="1"/>
</dbReference>
<dbReference type="NCBIfam" id="TIGR00482">
    <property type="entry name" value="nicotinate (nicotinamide) nucleotide adenylyltransferase"/>
    <property type="match status" value="1"/>
</dbReference>
<evidence type="ECO:0000256" key="10">
    <source>
        <dbReference type="ARBA" id="ARBA00048721"/>
    </source>
</evidence>
<dbReference type="InterPro" id="IPR004821">
    <property type="entry name" value="Cyt_trans-like"/>
</dbReference>
<dbReference type="InterPro" id="IPR014729">
    <property type="entry name" value="Rossmann-like_a/b/a_fold"/>
</dbReference>
<keyword evidence="14" id="KW-1185">Reference proteome</keyword>
<dbReference type="EC" id="2.7.7.18" evidence="11"/>
<feature type="domain" description="Cytidyltransferase-like" evidence="12">
    <location>
        <begin position="5"/>
        <end position="168"/>
    </location>
</feature>
<keyword evidence="9 11" id="KW-0520">NAD</keyword>
<dbReference type="GO" id="GO:0005524">
    <property type="term" value="F:ATP binding"/>
    <property type="evidence" value="ECO:0007669"/>
    <property type="project" value="UniProtKB-KW"/>
</dbReference>
<evidence type="ECO:0000259" key="12">
    <source>
        <dbReference type="Pfam" id="PF01467"/>
    </source>
</evidence>
<evidence type="ECO:0000256" key="11">
    <source>
        <dbReference type="HAMAP-Rule" id="MF_00244"/>
    </source>
</evidence>
<dbReference type="NCBIfam" id="NF000840">
    <property type="entry name" value="PRK00071.1-3"/>
    <property type="match status" value="1"/>
</dbReference>
<dbReference type="EMBL" id="FNFO01000002">
    <property type="protein sequence ID" value="SDK41985.1"/>
    <property type="molecule type" value="Genomic_DNA"/>
</dbReference>
<name>A0A1G9BSQ5_9BACT</name>
<keyword evidence="8 11" id="KW-0067">ATP-binding</keyword>
<evidence type="ECO:0000313" key="13">
    <source>
        <dbReference type="EMBL" id="SDK41985.1"/>
    </source>
</evidence>
<accession>A0A1G9BSQ5</accession>
<evidence type="ECO:0000256" key="2">
    <source>
        <dbReference type="ARBA" id="ARBA00005019"/>
    </source>
</evidence>
<dbReference type="Pfam" id="PF01467">
    <property type="entry name" value="CTP_transf_like"/>
    <property type="match status" value="1"/>
</dbReference>
<dbReference type="SUPFAM" id="SSF52374">
    <property type="entry name" value="Nucleotidylyl transferase"/>
    <property type="match status" value="1"/>
</dbReference>
<evidence type="ECO:0000313" key="14">
    <source>
        <dbReference type="Proteomes" id="UP000198510"/>
    </source>
</evidence>
<organism evidence="13 14">
    <name type="scientific">Catalinimonas alkaloidigena</name>
    <dbReference type="NCBI Taxonomy" id="1075417"/>
    <lineage>
        <taxon>Bacteria</taxon>
        <taxon>Pseudomonadati</taxon>
        <taxon>Bacteroidota</taxon>
        <taxon>Cytophagia</taxon>
        <taxon>Cytophagales</taxon>
        <taxon>Catalimonadaceae</taxon>
        <taxon>Catalinimonas</taxon>
    </lineage>
</organism>
<dbReference type="NCBIfam" id="TIGR00125">
    <property type="entry name" value="cyt_tran_rel"/>
    <property type="match status" value="1"/>
</dbReference>
<dbReference type="UniPathway" id="UPA00253">
    <property type="reaction ID" value="UER00332"/>
</dbReference>
<protein>
    <recommendedName>
        <fullName evidence="11">Probable nicotinate-nucleotide adenylyltransferase</fullName>
        <ecNumber evidence="11">2.7.7.18</ecNumber>
    </recommendedName>
    <alternativeName>
        <fullName evidence="11">Deamido-NAD(+) diphosphorylase</fullName>
    </alternativeName>
    <alternativeName>
        <fullName evidence="11">Deamido-NAD(+) pyrophosphorylase</fullName>
    </alternativeName>
    <alternativeName>
        <fullName evidence="11">Nicotinate mononucleotide adenylyltransferase</fullName>
        <shortName evidence="11">NaMN adenylyltransferase</shortName>
    </alternativeName>
</protein>
<sequence length="195" mass="22328">MKVGLFFGSFNPIHIGHLIIANTMVETTDLDQVWFVVSPQNPFKSSQSLLHAFDRYDMVARAVADNYNFKVTDVEFHLPRPSYTIDTLTVLQEKHPQHEFALIMGGDNLKGFSRWKNADRILEFFQLYVYPRPGADLTQGAAGSLSAHKNVRMVEAPLLDISATFIRNCVHTHRSIRYLVPPEVESMIQARKFYQ</sequence>
<evidence type="ECO:0000256" key="5">
    <source>
        <dbReference type="ARBA" id="ARBA00022679"/>
    </source>
</evidence>
<dbReference type="STRING" id="1075417.SAMN05421823_102689"/>
<evidence type="ECO:0000256" key="9">
    <source>
        <dbReference type="ARBA" id="ARBA00023027"/>
    </source>
</evidence>
<comment type="pathway">
    <text evidence="2 11">Cofactor biosynthesis; NAD(+) biosynthesis; deamido-NAD(+) from nicotinate D-ribonucleotide: step 1/1.</text>
</comment>
<comment type="similarity">
    <text evidence="3 11">Belongs to the NadD family.</text>
</comment>
<dbReference type="InterPro" id="IPR005248">
    <property type="entry name" value="NadD/NMNAT"/>
</dbReference>